<name>A0A645JCR1_9ZZZZ</name>
<protein>
    <submittedName>
        <fullName evidence="1">Uncharacterized protein</fullName>
    </submittedName>
</protein>
<reference evidence="1" key="1">
    <citation type="submission" date="2019-08" db="EMBL/GenBank/DDBJ databases">
        <authorList>
            <person name="Kucharzyk K."/>
            <person name="Murdoch R.W."/>
            <person name="Higgins S."/>
            <person name="Loffler F."/>
        </authorList>
    </citation>
    <scope>NUCLEOTIDE SEQUENCE</scope>
</reference>
<proteinExistence type="predicted"/>
<dbReference type="EMBL" id="VSSQ01130613">
    <property type="protein sequence ID" value="MPN58194.1"/>
    <property type="molecule type" value="Genomic_DNA"/>
</dbReference>
<gene>
    <name evidence="1" type="ORF">SDC9_205895</name>
</gene>
<sequence length="77" mass="7918">MSALLDELIGDGQQPAGTAQAFRDTELADGAAKAAGQGLLLNDRVGSGGRGQPPERVFVQRLDAPGVDDGRVDAPFL</sequence>
<dbReference type="AlphaFoldDB" id="A0A645JCR1"/>
<accession>A0A645JCR1</accession>
<evidence type="ECO:0000313" key="1">
    <source>
        <dbReference type="EMBL" id="MPN58194.1"/>
    </source>
</evidence>
<comment type="caution">
    <text evidence="1">The sequence shown here is derived from an EMBL/GenBank/DDBJ whole genome shotgun (WGS) entry which is preliminary data.</text>
</comment>
<organism evidence="1">
    <name type="scientific">bioreactor metagenome</name>
    <dbReference type="NCBI Taxonomy" id="1076179"/>
    <lineage>
        <taxon>unclassified sequences</taxon>
        <taxon>metagenomes</taxon>
        <taxon>ecological metagenomes</taxon>
    </lineage>
</organism>